<evidence type="ECO:0000313" key="2">
    <source>
        <dbReference type="EMBL" id="OWJ99258.1"/>
    </source>
</evidence>
<organism evidence="2 3">
    <name type="scientific">Cervus elaphus hippelaphus</name>
    <name type="common">European red deer</name>
    <dbReference type="NCBI Taxonomy" id="46360"/>
    <lineage>
        <taxon>Eukaryota</taxon>
        <taxon>Metazoa</taxon>
        <taxon>Chordata</taxon>
        <taxon>Craniata</taxon>
        <taxon>Vertebrata</taxon>
        <taxon>Euteleostomi</taxon>
        <taxon>Mammalia</taxon>
        <taxon>Eutheria</taxon>
        <taxon>Laurasiatheria</taxon>
        <taxon>Artiodactyla</taxon>
        <taxon>Ruminantia</taxon>
        <taxon>Pecora</taxon>
        <taxon>Cervidae</taxon>
        <taxon>Cervinae</taxon>
        <taxon>Cervus</taxon>
    </lineage>
</organism>
<dbReference type="GO" id="GO:0005085">
    <property type="term" value="F:guanyl-nucleotide exchange factor activity"/>
    <property type="evidence" value="ECO:0007669"/>
    <property type="project" value="TreeGrafter"/>
</dbReference>
<dbReference type="SUPFAM" id="SSF54984">
    <property type="entry name" value="eEF-1beta-like"/>
    <property type="match status" value="1"/>
</dbReference>
<dbReference type="GO" id="GO:0005829">
    <property type="term" value="C:cytosol"/>
    <property type="evidence" value="ECO:0007669"/>
    <property type="project" value="TreeGrafter"/>
</dbReference>
<dbReference type="PANTHER" id="PTHR11595:SF21">
    <property type="entry name" value="ELONGATION FACTOR 1-BETA"/>
    <property type="match status" value="1"/>
</dbReference>
<dbReference type="Gene3D" id="3.30.70.60">
    <property type="match status" value="1"/>
</dbReference>
<dbReference type="Pfam" id="PF10587">
    <property type="entry name" value="EF-1_beta_acid"/>
    <property type="match status" value="1"/>
</dbReference>
<accession>A0A212BZS2</accession>
<dbReference type="GO" id="GO:0005853">
    <property type="term" value="C:eukaryotic translation elongation factor 1 complex"/>
    <property type="evidence" value="ECO:0007669"/>
    <property type="project" value="InterPro"/>
</dbReference>
<name>A0A212BZS2_CEREH</name>
<dbReference type="OrthoDB" id="331763at2759"/>
<comment type="caution">
    <text evidence="2">The sequence shown here is derived from an EMBL/GenBank/DDBJ whole genome shotgun (WGS) entry which is preliminary data.</text>
</comment>
<dbReference type="GO" id="GO:0003746">
    <property type="term" value="F:translation elongation factor activity"/>
    <property type="evidence" value="ECO:0007669"/>
    <property type="project" value="InterPro"/>
</dbReference>
<dbReference type="InterPro" id="IPR014717">
    <property type="entry name" value="Transl_elong_EF1B/ribsomal_bS6"/>
</dbReference>
<reference evidence="2 3" key="1">
    <citation type="journal article" date="2018" name="Mol. Genet. Genomics">
        <title>The red deer Cervus elaphus genome CerEla1.0: sequencing, annotating, genes, and chromosomes.</title>
        <authorList>
            <person name="Bana N.A."/>
            <person name="Nyiri A."/>
            <person name="Nagy J."/>
            <person name="Frank K."/>
            <person name="Nagy T."/>
            <person name="Steger V."/>
            <person name="Schiller M."/>
            <person name="Lakatos P."/>
            <person name="Sugar L."/>
            <person name="Horn P."/>
            <person name="Barta E."/>
            <person name="Orosz L."/>
        </authorList>
    </citation>
    <scope>NUCLEOTIDE SEQUENCE [LARGE SCALE GENOMIC DNA]</scope>
    <source>
        <strain evidence="2">Hungarian</strain>
    </source>
</reference>
<gene>
    <name evidence="2" type="ORF">Celaphus_00010114</name>
</gene>
<dbReference type="InterPro" id="IPR018940">
    <property type="entry name" value="EF-1_beta_acid_region_euk"/>
</dbReference>
<dbReference type="SMART" id="SM01182">
    <property type="entry name" value="EF-1_beta_acid"/>
    <property type="match status" value="1"/>
</dbReference>
<dbReference type="PANTHER" id="PTHR11595">
    <property type="entry name" value="EF-HAND AND COILED-COIL DOMAIN-CONTAINING FAMILY MEMBER"/>
    <property type="match status" value="1"/>
</dbReference>
<dbReference type="EMBL" id="MKHE01000034">
    <property type="protein sequence ID" value="OWJ99258.1"/>
    <property type="molecule type" value="Genomic_DNA"/>
</dbReference>
<keyword evidence="3" id="KW-1185">Reference proteome</keyword>
<evidence type="ECO:0000259" key="1">
    <source>
        <dbReference type="SMART" id="SM01182"/>
    </source>
</evidence>
<protein>
    <recommendedName>
        <fullName evidence="1">Elongation factor 1 beta central acidic region eukaryote domain-containing protein</fullName>
    </recommendedName>
</protein>
<dbReference type="AlphaFoldDB" id="A0A212BZS2"/>
<sequence length="124" mass="14098">MALLVWKTPQEVGLHRVKIDDIHLLGSDEEESEEAKKLREERLRQYESKKAKRPALVAKSSILLDVKSWDDETDNSKTRGLISVGYGILKVPIQCVDEDNKLGTEVLGEQITAFEDYTQLWTGL</sequence>
<dbReference type="InterPro" id="IPR049720">
    <property type="entry name" value="EF1B_bsu/dsu"/>
</dbReference>
<feature type="non-terminal residue" evidence="2">
    <location>
        <position position="124"/>
    </location>
</feature>
<proteinExistence type="predicted"/>
<feature type="domain" description="Elongation factor 1 beta central acidic region eukaryote" evidence="1">
    <location>
        <begin position="24"/>
        <end position="50"/>
    </location>
</feature>
<dbReference type="InterPro" id="IPR036219">
    <property type="entry name" value="eEF-1beta-like_sf"/>
</dbReference>
<evidence type="ECO:0000313" key="3">
    <source>
        <dbReference type="Proteomes" id="UP000242450"/>
    </source>
</evidence>
<dbReference type="Proteomes" id="UP000242450">
    <property type="component" value="Chromosome X"/>
</dbReference>